<dbReference type="PROSITE" id="PS00166">
    <property type="entry name" value="ENOYL_COA_HYDRATASE"/>
    <property type="match status" value="1"/>
</dbReference>
<dbReference type="InterPro" id="IPR014748">
    <property type="entry name" value="Enoyl-CoA_hydra_C"/>
</dbReference>
<keyword evidence="2" id="KW-0456">Lyase</keyword>
<dbReference type="Proteomes" id="UP001500974">
    <property type="component" value="Unassembled WGS sequence"/>
</dbReference>
<dbReference type="CDD" id="cd06558">
    <property type="entry name" value="crotonase-like"/>
    <property type="match status" value="1"/>
</dbReference>
<dbReference type="InterPro" id="IPR018376">
    <property type="entry name" value="Enoyl-CoA_hyd/isom_CS"/>
</dbReference>
<dbReference type="Gene3D" id="3.90.226.10">
    <property type="entry name" value="2-enoyl-CoA Hydratase, Chain A, domain 1"/>
    <property type="match status" value="1"/>
</dbReference>
<dbReference type="PANTHER" id="PTHR11941:SF54">
    <property type="entry name" value="ENOYL-COA HYDRATASE, MITOCHONDRIAL"/>
    <property type="match status" value="1"/>
</dbReference>
<comment type="catalytic activity">
    <reaction evidence="3">
        <text>a (3S)-3-hydroxyacyl-CoA = a (2E)-enoyl-CoA + H2O</text>
        <dbReference type="Rhea" id="RHEA:16105"/>
        <dbReference type="ChEBI" id="CHEBI:15377"/>
        <dbReference type="ChEBI" id="CHEBI:57318"/>
        <dbReference type="ChEBI" id="CHEBI:58856"/>
        <dbReference type="EC" id="4.2.1.17"/>
    </reaction>
</comment>
<comment type="caution">
    <text evidence="6">The sequence shown here is derived from an EMBL/GenBank/DDBJ whole genome shotgun (WGS) entry which is preliminary data.</text>
</comment>
<dbReference type="EMBL" id="BAAAON010000001">
    <property type="protein sequence ID" value="GAA2174257.1"/>
    <property type="molecule type" value="Genomic_DNA"/>
</dbReference>
<name>A0ABP5MI46_9MICC</name>
<dbReference type="InterPro" id="IPR029045">
    <property type="entry name" value="ClpP/crotonase-like_dom_sf"/>
</dbReference>
<organism evidence="6 7">
    <name type="scientific">Arthrobacter parietis</name>
    <dbReference type="NCBI Taxonomy" id="271434"/>
    <lineage>
        <taxon>Bacteria</taxon>
        <taxon>Bacillati</taxon>
        <taxon>Actinomycetota</taxon>
        <taxon>Actinomycetes</taxon>
        <taxon>Micrococcales</taxon>
        <taxon>Micrococcaceae</taxon>
        <taxon>Arthrobacter</taxon>
    </lineage>
</organism>
<evidence type="ECO:0000256" key="5">
    <source>
        <dbReference type="RuleBase" id="RU003707"/>
    </source>
</evidence>
<dbReference type="SUPFAM" id="SSF52096">
    <property type="entry name" value="ClpP/crotonase"/>
    <property type="match status" value="1"/>
</dbReference>
<gene>
    <name evidence="6" type="ORF">GCM10009784_11820</name>
</gene>
<dbReference type="Pfam" id="PF00378">
    <property type="entry name" value="ECH_1"/>
    <property type="match status" value="1"/>
</dbReference>
<evidence type="ECO:0000313" key="6">
    <source>
        <dbReference type="EMBL" id="GAA2174257.1"/>
    </source>
</evidence>
<proteinExistence type="inferred from homology"/>
<accession>A0ABP5MI46</accession>
<evidence type="ECO:0000256" key="1">
    <source>
        <dbReference type="ARBA" id="ARBA00005254"/>
    </source>
</evidence>
<dbReference type="Gene3D" id="1.10.12.10">
    <property type="entry name" value="Lyase 2-enoyl-coa Hydratase, Chain A, domain 2"/>
    <property type="match status" value="1"/>
</dbReference>
<reference evidence="7" key="1">
    <citation type="journal article" date="2019" name="Int. J. Syst. Evol. Microbiol.">
        <title>The Global Catalogue of Microorganisms (GCM) 10K type strain sequencing project: providing services to taxonomists for standard genome sequencing and annotation.</title>
        <authorList>
            <consortium name="The Broad Institute Genomics Platform"/>
            <consortium name="The Broad Institute Genome Sequencing Center for Infectious Disease"/>
            <person name="Wu L."/>
            <person name="Ma J."/>
        </authorList>
    </citation>
    <scope>NUCLEOTIDE SEQUENCE [LARGE SCALE GENOMIC DNA]</scope>
    <source>
        <strain evidence="7">JCM 14917</strain>
    </source>
</reference>
<comment type="catalytic activity">
    <reaction evidence="4">
        <text>a 4-saturated-(3S)-3-hydroxyacyl-CoA = a (3E)-enoyl-CoA + H2O</text>
        <dbReference type="Rhea" id="RHEA:20724"/>
        <dbReference type="ChEBI" id="CHEBI:15377"/>
        <dbReference type="ChEBI" id="CHEBI:58521"/>
        <dbReference type="ChEBI" id="CHEBI:137480"/>
        <dbReference type="EC" id="4.2.1.17"/>
    </reaction>
</comment>
<evidence type="ECO:0000313" key="7">
    <source>
        <dbReference type="Proteomes" id="UP001500974"/>
    </source>
</evidence>
<comment type="similarity">
    <text evidence="1 5">Belongs to the enoyl-CoA hydratase/isomerase family.</text>
</comment>
<evidence type="ECO:0000256" key="3">
    <source>
        <dbReference type="ARBA" id="ARBA00023709"/>
    </source>
</evidence>
<evidence type="ECO:0000256" key="2">
    <source>
        <dbReference type="ARBA" id="ARBA00023239"/>
    </source>
</evidence>
<dbReference type="PANTHER" id="PTHR11941">
    <property type="entry name" value="ENOYL-COA HYDRATASE-RELATED"/>
    <property type="match status" value="1"/>
</dbReference>
<dbReference type="RefSeq" id="WP_056545659.1">
    <property type="nucleotide sequence ID" value="NZ_BAAAON010000001.1"/>
</dbReference>
<keyword evidence="7" id="KW-1185">Reference proteome</keyword>
<evidence type="ECO:0000256" key="4">
    <source>
        <dbReference type="ARBA" id="ARBA00023717"/>
    </source>
</evidence>
<sequence>MQFPAYATLLTDIRDTVLTITVNRPDALNALSSRVIEDLEHCLDAVSDVLTNDDGAWPVRGVIITGAGKAFVAGADIREMTAMSPDDAHAYSSRMHQVTLAIEQLPVPVIAAVNGFALGGGCELAMACDVIYAASTASFGQPEVSLGLVPGFGGSVRLPQYVGPGLARELLFTGRRLDAGEAQRAGLVTALFDTVDDLLDGAHSTLALVARQSPAAVALVKRTLIATLGLPTDEGLAIEAESFRTAFATEDKAEGTRAFLAKEHPSFPGR</sequence>
<protein>
    <submittedName>
        <fullName evidence="6">Enoyl-CoA hydratase-related protein</fullName>
    </submittedName>
</protein>
<dbReference type="InterPro" id="IPR001753">
    <property type="entry name" value="Enoyl-CoA_hydra/iso"/>
</dbReference>